<dbReference type="EMBL" id="FQYV01000057">
    <property type="protein sequence ID" value="SHK10741.1"/>
    <property type="molecule type" value="Genomic_DNA"/>
</dbReference>
<evidence type="ECO:0000313" key="1">
    <source>
        <dbReference type="EMBL" id="SHK10741.1"/>
    </source>
</evidence>
<name>A0A1M6PS84_9FLAO</name>
<dbReference type="InterPro" id="IPR024524">
    <property type="entry name" value="DUF3800"/>
</dbReference>
<accession>A0A1M6PS84</accession>
<evidence type="ECO:0000313" key="2">
    <source>
        <dbReference type="Proteomes" id="UP000184172"/>
    </source>
</evidence>
<dbReference type="Proteomes" id="UP000184172">
    <property type="component" value="Unassembled WGS sequence"/>
</dbReference>
<reference evidence="2" key="1">
    <citation type="submission" date="2016-11" db="EMBL/GenBank/DDBJ databases">
        <authorList>
            <person name="Varghese N."/>
            <person name="Submissions S."/>
        </authorList>
    </citation>
    <scope>NUCLEOTIDE SEQUENCE [LARGE SCALE GENOMIC DNA]</scope>
    <source>
        <strain evidence="2">DSM 26349</strain>
    </source>
</reference>
<dbReference type="RefSeq" id="WP_073222342.1">
    <property type="nucleotide sequence ID" value="NZ_FNNS01000054.1"/>
</dbReference>
<proteinExistence type="predicted"/>
<dbReference type="OrthoDB" id="6057352at2"/>
<dbReference type="AlphaFoldDB" id="A0A1M6PS84"/>
<dbReference type="Pfam" id="PF12686">
    <property type="entry name" value="DUF3800"/>
    <property type="match status" value="1"/>
</dbReference>
<protein>
    <recommendedName>
        <fullName evidence="3">DUF3800 domain-containing protein</fullName>
    </recommendedName>
</protein>
<organism evidence="1 2">
    <name type="scientific">Aequorivita viscosa</name>
    <dbReference type="NCBI Taxonomy" id="797419"/>
    <lineage>
        <taxon>Bacteria</taxon>
        <taxon>Pseudomonadati</taxon>
        <taxon>Bacteroidota</taxon>
        <taxon>Flavobacteriia</taxon>
        <taxon>Flavobacteriales</taxon>
        <taxon>Flavobacteriaceae</taxon>
        <taxon>Aequorivita</taxon>
    </lineage>
</organism>
<sequence>MKNQIAYIDEFGNNGLDFDKEGVSETFIVTAIIVSEEKLENLEAELEKIRKANFQTGEIKSSKVGTNDTRRLKIIAELNSLDYHIFSIVVDKTKLTSEGFQYKGSFYKFLHSLVDRELFKTFPDLLVVADEHGGKEFKESFIKYMRKRHIPSLFQQSEFRLSNSKSELMVQMADFVTGTIARCYEPKKLSPRRNELLTALKQKVIEIRIWPPDYKPMAYDPGKDFANYDPTISSLGLNLASQFLDKFEESDVPYVIDQCTCLRYLLFHFRNINPETYVTTFELINQIEQLKPNKISMHYFRSKIIAKLRDNGVILASSNKGYKLPSSSKDLYDFVNHSNSYIQPMIDRLLKCRNQIKLATKNELDIFDHEEFKYLNEIKNNVP</sequence>
<gene>
    <name evidence="1" type="ORF">SAMN04487908_1572</name>
</gene>
<dbReference type="STRING" id="797419.SAMN05216556_1542"/>
<evidence type="ECO:0008006" key="3">
    <source>
        <dbReference type="Google" id="ProtNLM"/>
    </source>
</evidence>
<keyword evidence="2" id="KW-1185">Reference proteome</keyword>